<comment type="caution">
    <text evidence="3">The sequence shown here is derived from an EMBL/GenBank/DDBJ whole genome shotgun (WGS) entry which is preliminary data.</text>
</comment>
<sequence length="145" mass="16911">MKEPDIEMNLKKIMERIKWIRETKAILSKEEISLSIPLMQDLSQVGNIYDKFMSYHAGRNSTMVRKQFIFVILYLYSPSALGGSKMRRGLREKIAKVLGCTCSNVSHDYKNISFYYVTYRSFRNDVNEILDKLLIDLGLKEIGEE</sequence>
<reference evidence="1" key="3">
    <citation type="submission" date="2022-12" db="EMBL/GenBank/DDBJ databases">
        <title>Distinct polysaccharide growth profiles of human intestinal Prevotella copri isolates.</title>
        <authorList>
            <person name="Fehlner-Peach H."/>
            <person name="Magnabosco C."/>
            <person name="Raghavan V."/>
            <person name="Scher J.U."/>
            <person name="Tett A."/>
            <person name="Cox L.M."/>
            <person name="Gottsegen C."/>
            <person name="Watters A."/>
            <person name="Wiltshire- Gordon J.D."/>
            <person name="Segata N."/>
            <person name="Bonneau R."/>
            <person name="Littman D.R."/>
        </authorList>
    </citation>
    <scope>NUCLEOTIDE SEQUENCE</scope>
    <source>
        <strain evidence="1">BU41712</strain>
    </source>
</reference>
<gene>
    <name evidence="3" type="ORF">DW192_00305</name>
    <name evidence="2" type="ORF">DW916_08095</name>
    <name evidence="1" type="ORF">F7D71_02045</name>
</gene>
<dbReference type="Proteomes" id="UP000423156">
    <property type="component" value="Unassembled WGS sequence"/>
</dbReference>
<organism evidence="3 4">
    <name type="scientific">Segatella copri</name>
    <dbReference type="NCBI Taxonomy" id="165179"/>
    <lineage>
        <taxon>Bacteria</taxon>
        <taxon>Pseudomonadati</taxon>
        <taxon>Bacteroidota</taxon>
        <taxon>Bacteroidia</taxon>
        <taxon>Bacteroidales</taxon>
        <taxon>Prevotellaceae</taxon>
        <taxon>Segatella</taxon>
    </lineage>
</organism>
<protein>
    <submittedName>
        <fullName evidence="3">Uncharacterized protein</fullName>
    </submittedName>
</protein>
<dbReference type="EMBL" id="VZBZ01000013">
    <property type="protein sequence ID" value="MQN76666.1"/>
    <property type="molecule type" value="Genomic_DNA"/>
</dbReference>
<dbReference type="EMBL" id="QSFW01000014">
    <property type="protein sequence ID" value="RHA86816.1"/>
    <property type="molecule type" value="Genomic_DNA"/>
</dbReference>
<reference evidence="4 5" key="1">
    <citation type="submission" date="2018-08" db="EMBL/GenBank/DDBJ databases">
        <title>A genome reference for cultivated species of the human gut microbiota.</title>
        <authorList>
            <person name="Zou Y."/>
            <person name="Xue W."/>
            <person name="Luo G."/>
        </authorList>
    </citation>
    <scope>NUCLEOTIDE SEQUENCE [LARGE SCALE GENOMIC DNA]</scope>
    <source>
        <strain evidence="3 4">AM16-54</strain>
        <strain evidence="2 5">AM42-23AC</strain>
    </source>
</reference>
<proteinExistence type="predicted"/>
<evidence type="ECO:0000313" key="6">
    <source>
        <dbReference type="Proteomes" id="UP000423156"/>
    </source>
</evidence>
<dbReference type="AlphaFoldDB" id="A0A413TP36"/>
<dbReference type="Proteomes" id="UP000284990">
    <property type="component" value="Unassembled WGS sequence"/>
</dbReference>
<evidence type="ECO:0000313" key="2">
    <source>
        <dbReference type="EMBL" id="RHA86816.1"/>
    </source>
</evidence>
<evidence type="ECO:0000313" key="4">
    <source>
        <dbReference type="Proteomes" id="UP000284548"/>
    </source>
</evidence>
<name>A0A413TP36_9BACT</name>
<evidence type="ECO:0000313" key="5">
    <source>
        <dbReference type="Proteomes" id="UP000284990"/>
    </source>
</evidence>
<accession>A0A413TP36</accession>
<evidence type="ECO:0000313" key="1">
    <source>
        <dbReference type="EMBL" id="MQN76666.1"/>
    </source>
</evidence>
<dbReference type="RefSeq" id="WP_118190594.1">
    <property type="nucleotide sequence ID" value="NZ_JBALJY010000037.1"/>
</dbReference>
<dbReference type="EMBL" id="QRKB01000001">
    <property type="protein sequence ID" value="RHH85207.1"/>
    <property type="molecule type" value="Genomic_DNA"/>
</dbReference>
<dbReference type="Proteomes" id="UP000284548">
    <property type="component" value="Unassembled WGS sequence"/>
</dbReference>
<evidence type="ECO:0000313" key="3">
    <source>
        <dbReference type="EMBL" id="RHH85207.1"/>
    </source>
</evidence>
<reference evidence="6" key="2">
    <citation type="submission" date="2019-09" db="EMBL/GenBank/DDBJ databases">
        <title>Distinct polysaccharide growth profiles of human intestinal Prevotella copri isolates.</title>
        <authorList>
            <person name="Fehlner-Peach H."/>
            <person name="Magnabosco C."/>
            <person name="Raghavan V."/>
            <person name="Scher J.U."/>
            <person name="Tett A."/>
            <person name="Cox L.M."/>
            <person name="Gottsegen C."/>
            <person name="Watters A."/>
            <person name="Wiltshire- Gordon J.D."/>
            <person name="Segata N."/>
            <person name="Bonneau R."/>
            <person name="Littman D.R."/>
        </authorList>
    </citation>
    <scope>NUCLEOTIDE SEQUENCE [LARGE SCALE GENOMIC DNA]</scope>
    <source>
        <strain evidence="6">BU41712</strain>
    </source>
</reference>